<dbReference type="InterPro" id="IPR000792">
    <property type="entry name" value="Tscrpt_reg_LuxR_C"/>
</dbReference>
<evidence type="ECO:0000313" key="2">
    <source>
        <dbReference type="EMBL" id="DAD99516.1"/>
    </source>
</evidence>
<dbReference type="SUPFAM" id="SSF46894">
    <property type="entry name" value="C-terminal effector domain of the bipartite response regulators"/>
    <property type="match status" value="1"/>
</dbReference>
<dbReference type="PROSITE" id="PS50043">
    <property type="entry name" value="HTH_LUXR_2"/>
    <property type="match status" value="1"/>
</dbReference>
<organism evidence="2">
    <name type="scientific">Siphoviridae sp. ctckI12</name>
    <dbReference type="NCBI Taxonomy" id="2825574"/>
    <lineage>
        <taxon>Viruses</taxon>
        <taxon>Duplodnaviria</taxon>
        <taxon>Heunggongvirae</taxon>
        <taxon>Uroviricota</taxon>
        <taxon>Caudoviricetes</taxon>
    </lineage>
</organism>
<dbReference type="SMART" id="SM00421">
    <property type="entry name" value="HTH_LUXR"/>
    <property type="match status" value="1"/>
</dbReference>
<dbReference type="InterPro" id="IPR016032">
    <property type="entry name" value="Sig_transdc_resp-reg_C-effctor"/>
</dbReference>
<dbReference type="InterPro" id="IPR036388">
    <property type="entry name" value="WH-like_DNA-bd_sf"/>
</dbReference>
<feature type="domain" description="HTH luxR-type" evidence="1">
    <location>
        <begin position="2"/>
        <end position="54"/>
    </location>
</feature>
<dbReference type="GO" id="GO:0006355">
    <property type="term" value="P:regulation of DNA-templated transcription"/>
    <property type="evidence" value="ECO:0007669"/>
    <property type="project" value="InterPro"/>
</dbReference>
<dbReference type="CDD" id="cd06170">
    <property type="entry name" value="LuxR_C_like"/>
    <property type="match status" value="1"/>
</dbReference>
<accession>A0A8S5NYP7</accession>
<dbReference type="GO" id="GO:0003677">
    <property type="term" value="F:DNA binding"/>
    <property type="evidence" value="ECO:0007669"/>
    <property type="project" value="InterPro"/>
</dbReference>
<dbReference type="Gene3D" id="1.10.10.10">
    <property type="entry name" value="Winged helix-like DNA-binding domain superfamily/Winged helix DNA-binding domain"/>
    <property type="match status" value="1"/>
</dbReference>
<dbReference type="Pfam" id="PF00196">
    <property type="entry name" value="GerE"/>
    <property type="match status" value="1"/>
</dbReference>
<dbReference type="PRINTS" id="PR00038">
    <property type="entry name" value="HTHLUXR"/>
</dbReference>
<name>A0A8S5NYP7_9CAUD</name>
<proteinExistence type="predicted"/>
<dbReference type="EMBL" id="BK015287">
    <property type="protein sequence ID" value="DAD99516.1"/>
    <property type="molecule type" value="Genomic_DNA"/>
</dbReference>
<sequence>MPKFDFVGGLLTDEETDVLQLRRRGWRNADIAAELNCSERTVKRRVHSIKNKIG</sequence>
<dbReference type="PROSITE" id="PS00622">
    <property type="entry name" value="HTH_LUXR_1"/>
    <property type="match status" value="1"/>
</dbReference>
<evidence type="ECO:0000259" key="1">
    <source>
        <dbReference type="PROSITE" id="PS50043"/>
    </source>
</evidence>
<reference evidence="2" key="1">
    <citation type="journal article" date="2021" name="Proc. Natl. Acad. Sci. U.S.A.">
        <title>A Catalog of Tens of Thousands of Viruses from Human Metagenomes Reveals Hidden Associations with Chronic Diseases.</title>
        <authorList>
            <person name="Tisza M.J."/>
            <person name="Buck C.B."/>
        </authorList>
    </citation>
    <scope>NUCLEOTIDE SEQUENCE</scope>
    <source>
        <strain evidence="2">CtckI12</strain>
    </source>
</reference>
<protein>
    <submittedName>
        <fullName evidence="2">Helix-turn-helix protein</fullName>
    </submittedName>
</protein>